<proteinExistence type="predicted"/>
<dbReference type="InterPro" id="IPR050266">
    <property type="entry name" value="AB_hydrolase_sf"/>
</dbReference>
<dbReference type="PANTHER" id="PTHR43798:SF33">
    <property type="entry name" value="HYDROLASE, PUTATIVE (AFU_ORTHOLOGUE AFUA_2G14860)-RELATED"/>
    <property type="match status" value="1"/>
</dbReference>
<protein>
    <submittedName>
        <fullName evidence="2">Alpha/beta fold hydrolase</fullName>
    </submittedName>
</protein>
<evidence type="ECO:0000313" key="3">
    <source>
        <dbReference type="Proteomes" id="UP000326287"/>
    </source>
</evidence>
<evidence type="ECO:0000259" key="1">
    <source>
        <dbReference type="Pfam" id="PF00561"/>
    </source>
</evidence>
<dbReference type="InterPro" id="IPR000073">
    <property type="entry name" value="AB_hydrolase_1"/>
</dbReference>
<dbReference type="EMBL" id="CP036422">
    <property type="protein sequence ID" value="QFU76483.1"/>
    <property type="molecule type" value="Genomic_DNA"/>
</dbReference>
<dbReference type="Pfam" id="PF00561">
    <property type="entry name" value="Abhydrolase_1"/>
    <property type="match status" value="1"/>
</dbReference>
<keyword evidence="2" id="KW-0378">Hydrolase</keyword>
<accession>A0A5P9NKT7</accession>
<evidence type="ECO:0000313" key="2">
    <source>
        <dbReference type="EMBL" id="QFU76483.1"/>
    </source>
</evidence>
<dbReference type="InterPro" id="IPR029058">
    <property type="entry name" value="AB_hydrolase_fold"/>
</dbReference>
<dbReference type="Gene3D" id="3.40.50.1820">
    <property type="entry name" value="alpha/beta hydrolase"/>
    <property type="match status" value="1"/>
</dbReference>
<sequence length="277" mass="29489">MDKPVVGRSVSAVRRAYADVGGRQVHYRVAGERGAPVLVLFHQSPSTSAMYQSIMEKLTGRFYLLAPDSPGFGGSDPLEGGDSIPAYAGHLSAWLDGMKVSSCGFFGHHTGAAVATELASQRPDLCSALALSGPTLLTDEQRAVLPGSVAGVPADADGNHLLELWQRLRAKDPRVPLALSQREMLSALHCGEHYRGSYQAVCDHDYEACLDALHCPVLAFAGEDDALLSAVEPTLARLQCGETRAPIAAARTYVCESHAEEVATILADFFGAARNEE</sequence>
<keyword evidence="3" id="KW-1185">Reference proteome</keyword>
<dbReference type="OrthoDB" id="9779853at2"/>
<organism evidence="2 3">
    <name type="scientific">Halioglobus maricola</name>
    <dbReference type="NCBI Taxonomy" id="2601894"/>
    <lineage>
        <taxon>Bacteria</taxon>
        <taxon>Pseudomonadati</taxon>
        <taxon>Pseudomonadota</taxon>
        <taxon>Gammaproteobacteria</taxon>
        <taxon>Cellvibrionales</taxon>
        <taxon>Halieaceae</taxon>
        <taxon>Halioglobus</taxon>
    </lineage>
</organism>
<dbReference type="GO" id="GO:0016787">
    <property type="term" value="F:hydrolase activity"/>
    <property type="evidence" value="ECO:0007669"/>
    <property type="project" value="UniProtKB-KW"/>
</dbReference>
<dbReference type="Proteomes" id="UP000326287">
    <property type="component" value="Chromosome"/>
</dbReference>
<dbReference type="SUPFAM" id="SSF53474">
    <property type="entry name" value="alpha/beta-Hydrolases"/>
    <property type="match status" value="1"/>
</dbReference>
<reference evidence="2 3" key="1">
    <citation type="submission" date="2019-02" db="EMBL/GenBank/DDBJ databases">
        <authorList>
            <person name="Li S.-H."/>
        </authorList>
    </citation>
    <scope>NUCLEOTIDE SEQUENCE [LARGE SCALE GENOMIC DNA]</scope>
    <source>
        <strain evidence="2 3">IMCC14385</strain>
    </source>
</reference>
<dbReference type="GO" id="GO:0016020">
    <property type="term" value="C:membrane"/>
    <property type="evidence" value="ECO:0007669"/>
    <property type="project" value="TreeGrafter"/>
</dbReference>
<dbReference type="AlphaFoldDB" id="A0A5P9NKT7"/>
<dbReference type="PANTHER" id="PTHR43798">
    <property type="entry name" value="MONOACYLGLYCEROL LIPASE"/>
    <property type="match status" value="1"/>
</dbReference>
<dbReference type="KEGG" id="halc:EY643_12890"/>
<feature type="domain" description="AB hydrolase-1" evidence="1">
    <location>
        <begin position="36"/>
        <end position="227"/>
    </location>
</feature>
<name>A0A5P9NKT7_9GAMM</name>
<gene>
    <name evidence="2" type="ORF">EY643_12890</name>
</gene>
<dbReference type="PRINTS" id="PR00111">
    <property type="entry name" value="ABHYDROLASE"/>
</dbReference>